<sequence>ERNFAWPADHEDVLENMKLSETTGLWSVDLSQIISSRQTQNEQKWALRWFSKNYKVVQLKAVNSRGYAVIDSSQTEFGTTPTENVVNAQKEGPIYLSFCLVHSPQAVCGLGLMGHKQEGHKADLTPLGGRIVVALLIAIGKTSSFAESSHTTLQHVIHEINMGPGCHVRLIDPYGGTAGSGMPFKDGYSKEPLPRWSSAQKLALSWNCIPHDSDFVKGLAVRFDEAQIDG</sequence>
<reference evidence="1 2" key="1">
    <citation type="submission" date="2024-02" db="EMBL/GenBank/DDBJ databases">
        <title>Discinaceae phylogenomics.</title>
        <authorList>
            <person name="Dirks A.C."/>
            <person name="James T.Y."/>
        </authorList>
    </citation>
    <scope>NUCLEOTIDE SEQUENCE [LARGE SCALE GENOMIC DNA]</scope>
    <source>
        <strain evidence="1 2">ACD0624</strain>
    </source>
</reference>
<accession>A0ABR3G2Q9</accession>
<proteinExistence type="predicted"/>
<gene>
    <name evidence="1" type="ORF">Q9L58_010921</name>
</gene>
<protein>
    <submittedName>
        <fullName evidence="1">Uncharacterized protein</fullName>
    </submittedName>
</protein>
<feature type="non-terminal residue" evidence="1">
    <location>
        <position position="1"/>
    </location>
</feature>
<organism evidence="1 2">
    <name type="scientific">Discina gigas</name>
    <dbReference type="NCBI Taxonomy" id="1032678"/>
    <lineage>
        <taxon>Eukaryota</taxon>
        <taxon>Fungi</taxon>
        <taxon>Dikarya</taxon>
        <taxon>Ascomycota</taxon>
        <taxon>Pezizomycotina</taxon>
        <taxon>Pezizomycetes</taxon>
        <taxon>Pezizales</taxon>
        <taxon>Discinaceae</taxon>
        <taxon>Discina</taxon>
    </lineage>
</organism>
<dbReference type="Proteomes" id="UP001447188">
    <property type="component" value="Unassembled WGS sequence"/>
</dbReference>
<keyword evidence="2" id="KW-1185">Reference proteome</keyword>
<evidence type="ECO:0000313" key="2">
    <source>
        <dbReference type="Proteomes" id="UP001447188"/>
    </source>
</evidence>
<dbReference type="EMBL" id="JBBBZM010000940">
    <property type="protein sequence ID" value="KAL0630232.1"/>
    <property type="molecule type" value="Genomic_DNA"/>
</dbReference>
<evidence type="ECO:0000313" key="1">
    <source>
        <dbReference type="EMBL" id="KAL0630232.1"/>
    </source>
</evidence>
<name>A0ABR3G2Q9_9PEZI</name>
<comment type="caution">
    <text evidence="1">The sequence shown here is derived from an EMBL/GenBank/DDBJ whole genome shotgun (WGS) entry which is preliminary data.</text>
</comment>